<organism evidence="4 5">
    <name type="scientific">Bacteroides uniformis</name>
    <dbReference type="NCBI Taxonomy" id="820"/>
    <lineage>
        <taxon>Bacteria</taxon>
        <taxon>Pseudomonadati</taxon>
        <taxon>Bacteroidota</taxon>
        <taxon>Bacteroidia</taxon>
        <taxon>Bacteroidales</taxon>
        <taxon>Bacteroidaceae</taxon>
        <taxon>Bacteroides</taxon>
    </lineage>
</organism>
<evidence type="ECO:0000313" key="2">
    <source>
        <dbReference type="EMBL" id="KAB4086922.1"/>
    </source>
</evidence>
<evidence type="ECO:0000313" key="7">
    <source>
        <dbReference type="Proteomes" id="UP000462376"/>
    </source>
</evidence>
<accession>A0A139K841</accession>
<dbReference type="EMBL" id="QSPV01000023">
    <property type="protein sequence ID" value="RGJ89481.1"/>
    <property type="molecule type" value="Genomic_DNA"/>
</dbReference>
<evidence type="ECO:0000313" key="6">
    <source>
        <dbReference type="Proteomes" id="UP000432488"/>
    </source>
</evidence>
<gene>
    <name evidence="4" type="ORF">DXD40_18170</name>
    <name evidence="3" type="ORF">GAP47_19525</name>
    <name evidence="2" type="ORF">GAQ56_20725</name>
</gene>
<dbReference type="AlphaFoldDB" id="A0A139K841"/>
<dbReference type="EMBL" id="WCTL01000027">
    <property type="protein sequence ID" value="KAB4230281.1"/>
    <property type="molecule type" value="Genomic_DNA"/>
</dbReference>
<comment type="caution">
    <text evidence="4">The sequence shown here is derived from an EMBL/GenBank/DDBJ whole genome shotgun (WGS) entry which is preliminary data.</text>
</comment>
<evidence type="ECO:0000313" key="3">
    <source>
        <dbReference type="EMBL" id="KAB4230281.1"/>
    </source>
</evidence>
<reference evidence="6 7" key="2">
    <citation type="journal article" date="2019" name="Nat. Med.">
        <title>A library of human gut bacterial isolates paired with longitudinal multiomics data enables mechanistic microbiome research.</title>
        <authorList>
            <person name="Poyet M."/>
            <person name="Groussin M."/>
            <person name="Gibbons S.M."/>
            <person name="Avila-Pacheco J."/>
            <person name="Jiang X."/>
            <person name="Kearney S.M."/>
            <person name="Perrotta A.R."/>
            <person name="Berdy B."/>
            <person name="Zhao S."/>
            <person name="Lieberman T.D."/>
            <person name="Swanson P.K."/>
            <person name="Smith M."/>
            <person name="Roesemann S."/>
            <person name="Alexander J.E."/>
            <person name="Rich S.A."/>
            <person name="Livny J."/>
            <person name="Vlamakis H."/>
            <person name="Clish C."/>
            <person name="Bullock K."/>
            <person name="Deik A."/>
            <person name="Scott J."/>
            <person name="Pierce K.A."/>
            <person name="Xavier R.J."/>
            <person name="Alm E.J."/>
        </authorList>
    </citation>
    <scope>NUCLEOTIDE SEQUENCE [LARGE SCALE GENOMIC DNA]</scope>
    <source>
        <strain evidence="2 6">BIOML-A42</strain>
        <strain evidence="3 7">BIOML-A5</strain>
    </source>
</reference>
<dbReference type="InterPro" id="IPR057253">
    <property type="entry name" value="CoiA-like_N"/>
</dbReference>
<sequence length="360" mass="42805">MAELKYTYALDKNENCIGIENAQKGIEYRCPHCKGEMVVKEGSIKVKHYAHKIRPQNCSYETYLHALAKKRFEEWFNSDGALNISFRTKDRCSNFEHCLWNHDDYTSYYCEKESSRSFNLKNYYNVITREKTYKGFRADLFLSDSENRHEPIFIEILVSHQCEKEKIESGMRIIEVALSSEYELDDIIRNGMISEDETTMFYNFRRKDGITRTCGMQLNKFVLLESMKGLYKRISCNEYTHRYSSAIFEITFDYYTNRTIDPLTFGWVIAYKNYENVRNCFLCKYYKTNYYTSERICCLYKKKGIERHCKSSEALRCNEFSIDKNIINENCDYLSYITYNIWKKGMGNEGIDYIKGKVAQ</sequence>
<evidence type="ECO:0000313" key="4">
    <source>
        <dbReference type="EMBL" id="RGJ89481.1"/>
    </source>
</evidence>
<evidence type="ECO:0000313" key="5">
    <source>
        <dbReference type="Proteomes" id="UP000260844"/>
    </source>
</evidence>
<name>A0A139K841_BACUN</name>
<dbReference type="EMBL" id="WCUV01000021">
    <property type="protein sequence ID" value="KAB4086922.1"/>
    <property type="molecule type" value="Genomic_DNA"/>
</dbReference>
<dbReference type="Pfam" id="PF25164">
    <property type="entry name" value="CoiA_N"/>
    <property type="match status" value="1"/>
</dbReference>
<dbReference type="RefSeq" id="WP_061411826.1">
    <property type="nucleotide sequence ID" value="NZ_CACRTC010000007.1"/>
</dbReference>
<dbReference type="Proteomes" id="UP000432488">
    <property type="component" value="Unassembled WGS sequence"/>
</dbReference>
<dbReference type="Proteomes" id="UP000462376">
    <property type="component" value="Unassembled WGS sequence"/>
</dbReference>
<feature type="domain" description="Competence protein CoiA-like N-terminal" evidence="1">
    <location>
        <begin position="20"/>
        <end position="60"/>
    </location>
</feature>
<reference evidence="4 5" key="1">
    <citation type="submission" date="2018-08" db="EMBL/GenBank/DDBJ databases">
        <title>A genome reference for cultivated species of the human gut microbiota.</title>
        <authorList>
            <person name="Zou Y."/>
            <person name="Xue W."/>
            <person name="Luo G."/>
        </authorList>
    </citation>
    <scope>NUCLEOTIDE SEQUENCE [LARGE SCALE GENOMIC DNA]</scope>
    <source>
        <strain evidence="4 5">TM04-30</strain>
    </source>
</reference>
<dbReference type="Proteomes" id="UP000260844">
    <property type="component" value="Unassembled WGS sequence"/>
</dbReference>
<proteinExistence type="predicted"/>
<protein>
    <recommendedName>
        <fullName evidence="1">Competence protein CoiA-like N-terminal domain-containing protein</fullName>
    </recommendedName>
</protein>
<evidence type="ECO:0000259" key="1">
    <source>
        <dbReference type="Pfam" id="PF25164"/>
    </source>
</evidence>